<dbReference type="InterPro" id="IPR008906">
    <property type="entry name" value="HATC_C_dom"/>
</dbReference>
<evidence type="ECO:0000259" key="2">
    <source>
        <dbReference type="Pfam" id="PF05699"/>
    </source>
</evidence>
<keyword evidence="5" id="KW-1185">Reference proteome</keyword>
<feature type="domain" description="DUF4371" evidence="3">
    <location>
        <begin position="151"/>
        <end position="334"/>
    </location>
</feature>
<reference evidence="4" key="3">
    <citation type="submission" date="2025-09" db="UniProtKB">
        <authorList>
            <consortium name="Ensembl"/>
        </authorList>
    </citation>
    <scope>IDENTIFICATION</scope>
</reference>
<reference evidence="4 5" key="1">
    <citation type="journal article" date="2021" name="G3 (Bethesda)">
        <title>Improved contiguity of the threespine stickleback genome using long-read sequencing.</title>
        <authorList>
            <person name="Nath S."/>
            <person name="Shaw D.E."/>
            <person name="White M.A."/>
        </authorList>
    </citation>
    <scope>NUCLEOTIDE SEQUENCE [LARGE SCALE GENOMIC DNA]</scope>
    <source>
        <strain evidence="4 5">Lake Benthic</strain>
    </source>
</reference>
<feature type="region of interest" description="Disordered" evidence="1">
    <location>
        <begin position="507"/>
        <end position="527"/>
    </location>
</feature>
<accession>A0AAQ4RZG1</accession>
<dbReference type="Ensembl" id="ENSGACT00000036616.1">
    <property type="protein sequence ID" value="ENSGACP00000067531.1"/>
    <property type="gene ID" value="ENSGACG00000024984.1"/>
</dbReference>
<evidence type="ECO:0000313" key="4">
    <source>
        <dbReference type="Ensembl" id="ENSGACP00000067531.1"/>
    </source>
</evidence>
<evidence type="ECO:0000313" key="5">
    <source>
        <dbReference type="Proteomes" id="UP000007635"/>
    </source>
</evidence>
<feature type="domain" description="HAT C-terminal dimerisation" evidence="2">
    <location>
        <begin position="624"/>
        <end position="682"/>
    </location>
</feature>
<reference evidence="4" key="2">
    <citation type="submission" date="2025-08" db="UniProtKB">
        <authorList>
            <consortium name="Ensembl"/>
        </authorList>
    </citation>
    <scope>IDENTIFICATION</scope>
</reference>
<dbReference type="Proteomes" id="UP000007635">
    <property type="component" value="Chromosome VII"/>
</dbReference>
<evidence type="ECO:0000256" key="1">
    <source>
        <dbReference type="SAM" id="MobiDB-lite"/>
    </source>
</evidence>
<dbReference type="InterPro" id="IPR012337">
    <property type="entry name" value="RNaseH-like_sf"/>
</dbReference>
<dbReference type="PANTHER" id="PTHR45749">
    <property type="match status" value="1"/>
</dbReference>
<dbReference type="PANTHER" id="PTHR45749:SF28">
    <property type="entry name" value="ZINC FINGER MYM-TYPE PROTEIN 1-LIKE-RELATED"/>
    <property type="match status" value="1"/>
</dbReference>
<dbReference type="AlphaFoldDB" id="A0AAQ4RZG1"/>
<dbReference type="GeneTree" id="ENSGT00940000157337"/>
<proteinExistence type="predicted"/>
<protein>
    <recommendedName>
        <fullName evidence="6">TTF-type domain-containing protein</fullName>
    </recommendedName>
</protein>
<dbReference type="InterPro" id="IPR025398">
    <property type="entry name" value="DUF4371"/>
</dbReference>
<name>A0AAQ4RZG1_GASAC</name>
<dbReference type="SUPFAM" id="SSF53098">
    <property type="entry name" value="Ribonuclease H-like"/>
    <property type="match status" value="1"/>
</dbReference>
<evidence type="ECO:0008006" key="6">
    <source>
        <dbReference type="Google" id="ProtNLM"/>
    </source>
</evidence>
<sequence length="724" mass="80634">MTMASASVTPPTANRNSVKSLLQEPFARRTMADKLLVKELGPDRPQLTIRQITGVKGKLLKRSFSSDWYSRKTWLAGCAHANALFCFPCLLFKGPGTDLSWTGAGVQDMKHLSEKIRKHECTVLHMSNAVKLAVLGGATIATQLDDGHRAAVRKHNEEVDKNRRTLSKIIDCVKYCGAFELALRAREETDPDNPAGIFRGLDFVASLDGVLEEHLKTASAFKGMSKTEQNELLECMLSVVRDHVVEEVRSAECVAIQADETTDASAHCQLVLVLRYIDAGGGVRERFFEHVTVRDATADAVAGALLERLSAILPDGQKDKLVAQAYDGAVATRGGGVQRKVSEVYQNARYVHCYAHPLNLVVRQATSHIPGIGAFFADLGGFSAFFSGAPERAAALGGMHATRWDFHGRAVDTVYEHRAELLECCRAIRDCGNFDPSTVRGAGGLEKMLEDEDFVFFLGLFHRIMPHVDMLSNQLQKKDIDPVFIEALVEKFTESIEKIRASMSSVCGDSESDQEPKPKKQCRMRGPREQRVATEVCDAVLMQVTERFAFTQHLTGARLLLAELFPQHRANFPKAALDTTVAAYPALNKAKLKKELSFIYDNSEFKACSGAVAMYQFFIANDLQSIFSETVRLLKILITTPMTTGESERCFSTLKRIKTFLRNTVTHDRLNALAMLSMEKQLLRDIPDFNKKVIERFLCHLEGRKSEIPLKIICMFPHNTDWLL</sequence>
<evidence type="ECO:0000259" key="3">
    <source>
        <dbReference type="Pfam" id="PF14291"/>
    </source>
</evidence>
<dbReference type="Pfam" id="PF14291">
    <property type="entry name" value="DUF4371"/>
    <property type="match status" value="1"/>
</dbReference>
<dbReference type="GO" id="GO:0046983">
    <property type="term" value="F:protein dimerization activity"/>
    <property type="evidence" value="ECO:0007669"/>
    <property type="project" value="InterPro"/>
</dbReference>
<organism evidence="4 5">
    <name type="scientific">Gasterosteus aculeatus aculeatus</name>
    <name type="common">three-spined stickleback</name>
    <dbReference type="NCBI Taxonomy" id="481459"/>
    <lineage>
        <taxon>Eukaryota</taxon>
        <taxon>Metazoa</taxon>
        <taxon>Chordata</taxon>
        <taxon>Craniata</taxon>
        <taxon>Vertebrata</taxon>
        <taxon>Euteleostomi</taxon>
        <taxon>Actinopterygii</taxon>
        <taxon>Neopterygii</taxon>
        <taxon>Teleostei</taxon>
        <taxon>Neoteleostei</taxon>
        <taxon>Acanthomorphata</taxon>
        <taxon>Eupercaria</taxon>
        <taxon>Perciformes</taxon>
        <taxon>Cottioidei</taxon>
        <taxon>Gasterosteales</taxon>
        <taxon>Gasterosteidae</taxon>
        <taxon>Gasterosteus</taxon>
    </lineage>
</organism>
<dbReference type="Pfam" id="PF05699">
    <property type="entry name" value="Dimer_Tnp_hAT"/>
    <property type="match status" value="1"/>
</dbReference>